<dbReference type="PROSITE" id="PS50893">
    <property type="entry name" value="ABC_TRANSPORTER_2"/>
    <property type="match status" value="1"/>
</dbReference>
<evidence type="ECO:0000256" key="4">
    <source>
        <dbReference type="ARBA" id="ARBA00022840"/>
    </source>
</evidence>
<dbReference type="PANTHER" id="PTHR24223:SF369">
    <property type="entry name" value="ABC TRANSPORTER C FAMILY MEMBER 10"/>
    <property type="match status" value="1"/>
</dbReference>
<dbReference type="GO" id="GO:0005524">
    <property type="term" value="F:ATP binding"/>
    <property type="evidence" value="ECO:0007669"/>
    <property type="project" value="UniProtKB-KW"/>
</dbReference>
<dbReference type="SUPFAM" id="SSF52540">
    <property type="entry name" value="P-loop containing nucleoside triphosphate hydrolases"/>
    <property type="match status" value="1"/>
</dbReference>
<dbReference type="SMART" id="SM00382">
    <property type="entry name" value="AAA"/>
    <property type="match status" value="1"/>
</dbReference>
<dbReference type="AlphaFoldDB" id="A0AAD6M1W1"/>
<dbReference type="EC" id="7.6.2.2" evidence="2"/>
<evidence type="ECO:0000256" key="2">
    <source>
        <dbReference type="ARBA" id="ARBA00012191"/>
    </source>
</evidence>
<dbReference type="Proteomes" id="UP001164929">
    <property type="component" value="Chromosome 12"/>
</dbReference>
<keyword evidence="4" id="KW-0067">ATP-binding</keyword>
<dbReference type="Gene3D" id="3.40.50.300">
    <property type="entry name" value="P-loop containing nucleotide triphosphate hydrolases"/>
    <property type="match status" value="2"/>
</dbReference>
<gene>
    <name evidence="7" type="ORF">NC653_028881</name>
</gene>
<feature type="domain" description="ABC transporter" evidence="6">
    <location>
        <begin position="18"/>
        <end position="243"/>
    </location>
</feature>
<keyword evidence="8" id="KW-1185">Reference proteome</keyword>
<evidence type="ECO:0000259" key="6">
    <source>
        <dbReference type="PROSITE" id="PS50893"/>
    </source>
</evidence>
<evidence type="ECO:0000313" key="8">
    <source>
        <dbReference type="Proteomes" id="UP001164929"/>
    </source>
</evidence>
<keyword evidence="3" id="KW-0547">Nucleotide-binding</keyword>
<proteinExistence type="inferred from homology"/>
<evidence type="ECO:0000256" key="5">
    <source>
        <dbReference type="ARBA" id="ARBA00034018"/>
    </source>
</evidence>
<accession>A0AAD6M1W1</accession>
<dbReference type="EMBL" id="JAQIZT010000012">
    <property type="protein sequence ID" value="KAJ6976844.1"/>
    <property type="molecule type" value="Genomic_DNA"/>
</dbReference>
<dbReference type="InterPro" id="IPR003593">
    <property type="entry name" value="AAA+_ATPase"/>
</dbReference>
<dbReference type="GO" id="GO:0016020">
    <property type="term" value="C:membrane"/>
    <property type="evidence" value="ECO:0007669"/>
    <property type="project" value="TreeGrafter"/>
</dbReference>
<dbReference type="PANTHER" id="PTHR24223">
    <property type="entry name" value="ATP-BINDING CASSETTE SUB-FAMILY C"/>
    <property type="match status" value="1"/>
</dbReference>
<evidence type="ECO:0000313" key="7">
    <source>
        <dbReference type="EMBL" id="KAJ6976844.1"/>
    </source>
</evidence>
<dbReference type="InterPro" id="IPR003439">
    <property type="entry name" value="ABC_transporter-like_ATP-bd"/>
</dbReference>
<sequence length="255" mass="28123">MHPIPQNPPWLGSKDEGFQGQGGRRMYSVATMNTVGTRRKIGKGNIISYLLSFTSSSLVSAGKSNVWCQELGYSDLQGEDLPCNKGTVKRSVLIKSADFSWEENPSKPTLRNVSLDMRHGEKVAVCGEVDSGKSTLLAAILGEVPLTQGTRQLFCLGRALLRRSRILVLDEATASIDNATDLILQKTIRTEFSDCTVIIVAHRIPAVMDCTMVLAISDGKLVEYDEPTKLMKKEGSVFRQLVKEYWSHLHAAESH</sequence>
<dbReference type="GO" id="GO:0016887">
    <property type="term" value="F:ATP hydrolysis activity"/>
    <property type="evidence" value="ECO:0007669"/>
    <property type="project" value="InterPro"/>
</dbReference>
<comment type="similarity">
    <text evidence="1">Belongs to the ABC transporter superfamily. ABCC family. Conjugate transporter (TC 3.A.1.208) subfamily.</text>
</comment>
<protein>
    <recommendedName>
        <fullName evidence="2">ABC-type xenobiotic transporter</fullName>
        <ecNumber evidence="2">7.6.2.2</ecNumber>
    </recommendedName>
</protein>
<name>A0AAD6M1W1_9ROSI</name>
<evidence type="ECO:0000256" key="1">
    <source>
        <dbReference type="ARBA" id="ARBA00009726"/>
    </source>
</evidence>
<reference evidence="7" key="1">
    <citation type="journal article" date="2023" name="Mol. Ecol. Resour.">
        <title>Chromosome-level genome assembly of a triploid poplar Populus alba 'Berolinensis'.</title>
        <authorList>
            <person name="Chen S."/>
            <person name="Yu Y."/>
            <person name="Wang X."/>
            <person name="Wang S."/>
            <person name="Zhang T."/>
            <person name="Zhou Y."/>
            <person name="He R."/>
            <person name="Meng N."/>
            <person name="Wang Y."/>
            <person name="Liu W."/>
            <person name="Liu Z."/>
            <person name="Liu J."/>
            <person name="Guo Q."/>
            <person name="Huang H."/>
            <person name="Sederoff R.R."/>
            <person name="Wang G."/>
            <person name="Qu G."/>
            <person name="Chen S."/>
        </authorList>
    </citation>
    <scope>NUCLEOTIDE SEQUENCE</scope>
    <source>
        <strain evidence="7">SC-2020</strain>
    </source>
</reference>
<dbReference type="GO" id="GO:0008559">
    <property type="term" value="F:ABC-type xenobiotic transporter activity"/>
    <property type="evidence" value="ECO:0007669"/>
    <property type="project" value="UniProtKB-EC"/>
</dbReference>
<comment type="catalytic activity">
    <reaction evidence="5">
        <text>ATP + H2O + xenobioticSide 1 = ADP + phosphate + xenobioticSide 2.</text>
        <dbReference type="EC" id="7.6.2.2"/>
    </reaction>
</comment>
<comment type="caution">
    <text evidence="7">The sequence shown here is derived from an EMBL/GenBank/DDBJ whole genome shotgun (WGS) entry which is preliminary data.</text>
</comment>
<dbReference type="InterPro" id="IPR050173">
    <property type="entry name" value="ABC_transporter_C-like"/>
</dbReference>
<dbReference type="InterPro" id="IPR027417">
    <property type="entry name" value="P-loop_NTPase"/>
</dbReference>
<evidence type="ECO:0000256" key="3">
    <source>
        <dbReference type="ARBA" id="ARBA00022741"/>
    </source>
</evidence>
<dbReference type="Pfam" id="PF00005">
    <property type="entry name" value="ABC_tran"/>
    <property type="match status" value="1"/>
</dbReference>
<organism evidence="7 8">
    <name type="scientific">Populus alba x Populus x berolinensis</name>
    <dbReference type="NCBI Taxonomy" id="444605"/>
    <lineage>
        <taxon>Eukaryota</taxon>
        <taxon>Viridiplantae</taxon>
        <taxon>Streptophyta</taxon>
        <taxon>Embryophyta</taxon>
        <taxon>Tracheophyta</taxon>
        <taxon>Spermatophyta</taxon>
        <taxon>Magnoliopsida</taxon>
        <taxon>eudicotyledons</taxon>
        <taxon>Gunneridae</taxon>
        <taxon>Pentapetalae</taxon>
        <taxon>rosids</taxon>
        <taxon>fabids</taxon>
        <taxon>Malpighiales</taxon>
        <taxon>Salicaceae</taxon>
        <taxon>Saliceae</taxon>
        <taxon>Populus</taxon>
    </lineage>
</organism>